<evidence type="ECO:0000313" key="1">
    <source>
        <dbReference type="EMBL" id="KAG7328872.1"/>
    </source>
</evidence>
<keyword evidence="2" id="KW-1185">Reference proteome</keyword>
<accession>A0A9D3NUY0</accession>
<reference evidence="1 2" key="1">
    <citation type="submission" date="2021-06" db="EMBL/GenBank/DDBJ databases">
        <title>Chromosome-level genome assembly of the red-tail catfish (Hemibagrus wyckioides).</title>
        <authorList>
            <person name="Shao F."/>
        </authorList>
    </citation>
    <scope>NUCLEOTIDE SEQUENCE [LARGE SCALE GENOMIC DNA]</scope>
    <source>
        <strain evidence="1">EC202008001</strain>
        <tissue evidence="1">Blood</tissue>
    </source>
</reference>
<evidence type="ECO:0000313" key="2">
    <source>
        <dbReference type="Proteomes" id="UP000824219"/>
    </source>
</evidence>
<gene>
    <name evidence="1" type="ORF">KOW79_007046</name>
</gene>
<dbReference type="Proteomes" id="UP000824219">
    <property type="component" value="Linkage Group LG08"/>
</dbReference>
<dbReference type="EMBL" id="JAHKSW010000008">
    <property type="protein sequence ID" value="KAG7328872.1"/>
    <property type="molecule type" value="Genomic_DNA"/>
</dbReference>
<name>A0A9D3NUY0_9TELE</name>
<protein>
    <submittedName>
        <fullName evidence="1">Uncharacterized protein</fullName>
    </submittedName>
</protein>
<sequence>MVYIKGAGLITVLSDLTGRRIGVAHCNADALPVGASSSALCYEAAYGFWMAKMERCCVTKTKRQSSAS</sequence>
<proteinExistence type="predicted"/>
<dbReference type="AlphaFoldDB" id="A0A9D3NUY0"/>
<organism evidence="1 2">
    <name type="scientific">Hemibagrus wyckioides</name>
    <dbReference type="NCBI Taxonomy" id="337641"/>
    <lineage>
        <taxon>Eukaryota</taxon>
        <taxon>Metazoa</taxon>
        <taxon>Chordata</taxon>
        <taxon>Craniata</taxon>
        <taxon>Vertebrata</taxon>
        <taxon>Euteleostomi</taxon>
        <taxon>Actinopterygii</taxon>
        <taxon>Neopterygii</taxon>
        <taxon>Teleostei</taxon>
        <taxon>Ostariophysi</taxon>
        <taxon>Siluriformes</taxon>
        <taxon>Bagridae</taxon>
        <taxon>Hemibagrus</taxon>
    </lineage>
</organism>
<comment type="caution">
    <text evidence="1">The sequence shown here is derived from an EMBL/GenBank/DDBJ whole genome shotgun (WGS) entry which is preliminary data.</text>
</comment>